<evidence type="ECO:0000256" key="1">
    <source>
        <dbReference type="ARBA" id="ARBA00022603"/>
    </source>
</evidence>
<gene>
    <name evidence="5" type="ORF">ACIA8P_03450</name>
</gene>
<accession>A0ABW7XVH2</accession>
<dbReference type="SUPFAM" id="SSF53335">
    <property type="entry name" value="S-adenosyl-L-methionine-dependent methyltransferases"/>
    <property type="match status" value="1"/>
</dbReference>
<dbReference type="EMBL" id="JBITDC010000001">
    <property type="protein sequence ID" value="MFI5673712.1"/>
    <property type="molecule type" value="Genomic_DNA"/>
</dbReference>
<dbReference type="PANTHER" id="PTHR43464">
    <property type="entry name" value="METHYLTRANSFERASE"/>
    <property type="match status" value="1"/>
</dbReference>
<evidence type="ECO:0000256" key="2">
    <source>
        <dbReference type="ARBA" id="ARBA00022679"/>
    </source>
</evidence>
<dbReference type="GO" id="GO:0008168">
    <property type="term" value="F:methyltransferase activity"/>
    <property type="evidence" value="ECO:0007669"/>
    <property type="project" value="UniProtKB-KW"/>
</dbReference>
<dbReference type="Gene3D" id="3.40.50.150">
    <property type="entry name" value="Vaccinia Virus protein VP39"/>
    <property type="match status" value="1"/>
</dbReference>
<dbReference type="GO" id="GO:0032259">
    <property type="term" value="P:methylation"/>
    <property type="evidence" value="ECO:0007669"/>
    <property type="project" value="UniProtKB-KW"/>
</dbReference>
<evidence type="ECO:0000313" key="5">
    <source>
        <dbReference type="EMBL" id="MFI5673712.1"/>
    </source>
</evidence>
<comment type="caution">
    <text evidence="5">The sequence shown here is derived from an EMBL/GenBank/DDBJ whole genome shotgun (WGS) entry which is preliminary data.</text>
</comment>
<keyword evidence="3" id="KW-0949">S-adenosyl-L-methionine</keyword>
<dbReference type="Pfam" id="PF13649">
    <property type="entry name" value="Methyltransf_25"/>
    <property type="match status" value="1"/>
</dbReference>
<keyword evidence="6" id="KW-1185">Reference proteome</keyword>
<dbReference type="RefSeq" id="WP_398654699.1">
    <property type="nucleotide sequence ID" value="NZ_JBITDC010000001.1"/>
</dbReference>
<protein>
    <submittedName>
        <fullName evidence="5">Class I SAM-dependent methyltransferase</fullName>
        <ecNumber evidence="5">2.1.1.-</ecNumber>
    </submittedName>
</protein>
<feature type="domain" description="Methyltransferase" evidence="4">
    <location>
        <begin position="53"/>
        <end position="145"/>
    </location>
</feature>
<proteinExistence type="predicted"/>
<dbReference type="Proteomes" id="UP001612415">
    <property type="component" value="Unassembled WGS sequence"/>
</dbReference>
<keyword evidence="2 5" id="KW-0808">Transferase</keyword>
<evidence type="ECO:0000313" key="6">
    <source>
        <dbReference type="Proteomes" id="UP001612415"/>
    </source>
</evidence>
<dbReference type="CDD" id="cd02440">
    <property type="entry name" value="AdoMet_MTases"/>
    <property type="match status" value="1"/>
</dbReference>
<evidence type="ECO:0000256" key="3">
    <source>
        <dbReference type="ARBA" id="ARBA00022691"/>
    </source>
</evidence>
<reference evidence="5 6" key="1">
    <citation type="submission" date="2024-10" db="EMBL/GenBank/DDBJ databases">
        <title>The Natural Products Discovery Center: Release of the First 8490 Sequenced Strains for Exploring Actinobacteria Biosynthetic Diversity.</title>
        <authorList>
            <person name="Kalkreuter E."/>
            <person name="Kautsar S.A."/>
            <person name="Yang D."/>
            <person name="Bader C.D."/>
            <person name="Teijaro C.N."/>
            <person name="Fluegel L."/>
            <person name="Davis C.M."/>
            <person name="Simpson J.R."/>
            <person name="Lauterbach L."/>
            <person name="Steele A.D."/>
            <person name="Gui C."/>
            <person name="Meng S."/>
            <person name="Li G."/>
            <person name="Viehrig K."/>
            <person name="Ye F."/>
            <person name="Su P."/>
            <person name="Kiefer A.F."/>
            <person name="Nichols A."/>
            <person name="Cepeda A.J."/>
            <person name="Yan W."/>
            <person name="Fan B."/>
            <person name="Jiang Y."/>
            <person name="Adhikari A."/>
            <person name="Zheng C.-J."/>
            <person name="Schuster L."/>
            <person name="Cowan T.M."/>
            <person name="Smanski M.J."/>
            <person name="Chevrette M.G."/>
            <person name="De Carvalho L.P.S."/>
            <person name="Shen B."/>
        </authorList>
    </citation>
    <scope>NUCLEOTIDE SEQUENCE [LARGE SCALE GENOMIC DNA]</scope>
    <source>
        <strain evidence="5 6">NPDC051599</strain>
    </source>
</reference>
<sequence>MDVTRRTDDEQAARWNGPAGHAWVEAQALLDGILRPFEDVLLEEVSVEHGGRVLDVGCGTGSTTLALARRLGPAGRCVGVDISEPMITAARARAEREGTPASFIRADAQEHPFEPAAFDAVVSRFGVMFFNDSVRAFANLRRAAKDQAGLRFVTWRAPAENPFMTTAERAAAPFLPSLPARRPDEPGQFAFADPDRIHRVLTDSGWAGIDVRPIDVACALPESALVPYFTRFGPVGLLLGEADERTRARIVDTVRAAFDPYVRGTEVRFTGACWMVGARASSGPKDPAGV</sequence>
<dbReference type="InterPro" id="IPR041698">
    <property type="entry name" value="Methyltransf_25"/>
</dbReference>
<keyword evidence="1 5" id="KW-0489">Methyltransferase</keyword>
<dbReference type="PANTHER" id="PTHR43464:SF19">
    <property type="entry name" value="UBIQUINONE BIOSYNTHESIS O-METHYLTRANSFERASE, MITOCHONDRIAL"/>
    <property type="match status" value="1"/>
</dbReference>
<dbReference type="InterPro" id="IPR029063">
    <property type="entry name" value="SAM-dependent_MTases_sf"/>
</dbReference>
<dbReference type="EC" id="2.1.1.-" evidence="5"/>
<name>A0ABW7XVH2_STRCE</name>
<evidence type="ECO:0000259" key="4">
    <source>
        <dbReference type="Pfam" id="PF13649"/>
    </source>
</evidence>
<organism evidence="5 6">
    <name type="scientific">Streptomyces cellulosae</name>
    <dbReference type="NCBI Taxonomy" id="1968"/>
    <lineage>
        <taxon>Bacteria</taxon>
        <taxon>Bacillati</taxon>
        <taxon>Actinomycetota</taxon>
        <taxon>Actinomycetes</taxon>
        <taxon>Kitasatosporales</taxon>
        <taxon>Streptomycetaceae</taxon>
        <taxon>Streptomyces</taxon>
    </lineage>
</organism>